<dbReference type="GO" id="GO:0000329">
    <property type="term" value="C:fungal-type vacuole membrane"/>
    <property type="evidence" value="ECO:0007669"/>
    <property type="project" value="InterPro"/>
</dbReference>
<dbReference type="AlphaFoldDB" id="A0A8H5LRJ0"/>
<dbReference type="PANTHER" id="PTHR35895">
    <property type="entry name" value="CHROMOSOME 16, WHOLE GENOME SHOTGUN SEQUENCE"/>
    <property type="match status" value="1"/>
</dbReference>
<protein>
    <submittedName>
        <fullName evidence="1">Uncharacterized protein</fullName>
    </submittedName>
</protein>
<organism evidence="1 2">
    <name type="scientific">Tetrapyrgos nigripes</name>
    <dbReference type="NCBI Taxonomy" id="182062"/>
    <lineage>
        <taxon>Eukaryota</taxon>
        <taxon>Fungi</taxon>
        <taxon>Dikarya</taxon>
        <taxon>Basidiomycota</taxon>
        <taxon>Agaricomycotina</taxon>
        <taxon>Agaricomycetes</taxon>
        <taxon>Agaricomycetidae</taxon>
        <taxon>Agaricales</taxon>
        <taxon>Marasmiineae</taxon>
        <taxon>Marasmiaceae</taxon>
        <taxon>Tetrapyrgos</taxon>
    </lineage>
</organism>
<dbReference type="PANTHER" id="PTHR35895:SF1">
    <property type="entry name" value="LIPID-BINDING SERUM GLYCOPROTEIN C-TERMINAL DOMAIN-CONTAINING PROTEIN"/>
    <property type="match status" value="1"/>
</dbReference>
<dbReference type="OrthoDB" id="10039566at2759"/>
<name>A0A8H5LRJ0_9AGAR</name>
<accession>A0A8H5LRJ0</accession>
<sequence>MDWYNWAYGAVSNFSAAVAQRLVDQCELKFNEAIISNISNEGFDLSLQGSLTGTGPVEAKIEFTEPVKVEWEGSNIATIELPSILAAAGEGVPNYCPNAHLIITDRGKFTQFSIFLWHNPSFSWTIFTDKLRVAVTSLGSVFENVILRKNVTFRAFDALSDVGIRRFELPCDVDVDAEGGGIQIEIDSEIPCHAQLGINLGSATFTTKFKGVTVGRLKTTQNLILSPNSVTNTHLTGRIVPQSGSDLEVIGELFSKYLAGENQTLQVIGESVHPSESESASSSPSPVGWLTAAIQSLTLEVILPGQKFEVRGLSIYLLLLSF</sequence>
<dbReference type="InterPro" id="IPR022185">
    <property type="entry name" value="DUF3712"/>
</dbReference>
<dbReference type="InterPro" id="IPR046368">
    <property type="entry name" value="Tag1"/>
</dbReference>
<gene>
    <name evidence="1" type="ORF">D9758_006521</name>
</gene>
<evidence type="ECO:0000313" key="2">
    <source>
        <dbReference type="Proteomes" id="UP000559256"/>
    </source>
</evidence>
<dbReference type="EMBL" id="JAACJM010000021">
    <property type="protein sequence ID" value="KAF5366756.1"/>
    <property type="molecule type" value="Genomic_DNA"/>
</dbReference>
<reference evidence="1 2" key="1">
    <citation type="journal article" date="2020" name="ISME J.">
        <title>Uncovering the hidden diversity of litter-decomposition mechanisms in mushroom-forming fungi.</title>
        <authorList>
            <person name="Floudas D."/>
            <person name="Bentzer J."/>
            <person name="Ahren D."/>
            <person name="Johansson T."/>
            <person name="Persson P."/>
            <person name="Tunlid A."/>
        </authorList>
    </citation>
    <scope>NUCLEOTIDE SEQUENCE [LARGE SCALE GENOMIC DNA]</scope>
    <source>
        <strain evidence="1 2">CBS 291.85</strain>
    </source>
</reference>
<comment type="caution">
    <text evidence="1">The sequence shown here is derived from an EMBL/GenBank/DDBJ whole genome shotgun (WGS) entry which is preliminary data.</text>
</comment>
<keyword evidence="2" id="KW-1185">Reference proteome</keyword>
<dbReference type="Pfam" id="PF12505">
    <property type="entry name" value="DUF3712"/>
    <property type="match status" value="1"/>
</dbReference>
<proteinExistence type="predicted"/>
<evidence type="ECO:0000313" key="1">
    <source>
        <dbReference type="EMBL" id="KAF5366756.1"/>
    </source>
</evidence>
<dbReference type="Proteomes" id="UP000559256">
    <property type="component" value="Unassembled WGS sequence"/>
</dbReference>